<dbReference type="AlphaFoldDB" id="A0A6M3LCF6"/>
<name>A0A6M3LCF6_9ZZZZ</name>
<accession>A0A6M3LCF6</accession>
<organism evidence="1">
    <name type="scientific">viral metagenome</name>
    <dbReference type="NCBI Taxonomy" id="1070528"/>
    <lineage>
        <taxon>unclassified sequences</taxon>
        <taxon>metagenomes</taxon>
        <taxon>organismal metagenomes</taxon>
    </lineage>
</organism>
<gene>
    <name evidence="1" type="ORF">MM415B04436_0008</name>
</gene>
<proteinExistence type="predicted"/>
<reference evidence="1" key="1">
    <citation type="submission" date="2020-03" db="EMBL/GenBank/DDBJ databases">
        <title>The deep terrestrial virosphere.</title>
        <authorList>
            <person name="Holmfeldt K."/>
            <person name="Nilsson E."/>
            <person name="Simone D."/>
            <person name="Lopez-Fernandez M."/>
            <person name="Wu X."/>
            <person name="de Brujin I."/>
            <person name="Lundin D."/>
            <person name="Andersson A."/>
            <person name="Bertilsson S."/>
            <person name="Dopson M."/>
        </authorList>
    </citation>
    <scope>NUCLEOTIDE SEQUENCE</scope>
    <source>
        <strain evidence="1">MM415B04436</strain>
    </source>
</reference>
<evidence type="ECO:0000313" key="1">
    <source>
        <dbReference type="EMBL" id="QJA92877.1"/>
    </source>
</evidence>
<sequence length="287" mass="29576">MSQTIKKTIGQGWGKGDLYNALAYDATDKFGGLKIKALMLNSTGRISFLDANAYIYSSVTTQLDLVATTIALAGITTVTGATTITGALTVGVSGTGHDVKFFGDTAGCSLLYDQSEDQLVITQTNAATTGTERTLDVSQTHTGIGASAEALRSVITTNVAGGTYMNAVFGKIDFSTVGKVTGLAGVICAELTMAGGAVSQGTYATFEAEINLPTSYSSSVPISVLRIGTWGAVKTSFDTYGYLLDIDGPAVGSGKFFQVNTAAAATHALRVRIGGVAYYVMLTDTGA</sequence>
<protein>
    <submittedName>
        <fullName evidence="1">Uncharacterized protein</fullName>
    </submittedName>
</protein>
<dbReference type="EMBL" id="MT143103">
    <property type="protein sequence ID" value="QJA92877.1"/>
    <property type="molecule type" value="Genomic_DNA"/>
</dbReference>